<feature type="domain" description="Peptidase S9 prolyl oligopeptidase catalytic" evidence="2">
    <location>
        <begin position="384"/>
        <end position="580"/>
    </location>
</feature>
<evidence type="ECO:0000313" key="4">
    <source>
        <dbReference type="Proteomes" id="UP001233836"/>
    </source>
</evidence>
<dbReference type="Gene3D" id="3.40.50.1820">
    <property type="entry name" value="alpha/beta hydrolase"/>
    <property type="match status" value="1"/>
</dbReference>
<evidence type="ECO:0000313" key="3">
    <source>
        <dbReference type="EMBL" id="MDQ0172335.1"/>
    </source>
</evidence>
<keyword evidence="3" id="KW-0031">Aminopeptidase</keyword>
<dbReference type="Proteomes" id="UP001233836">
    <property type="component" value="Unassembled WGS sequence"/>
</dbReference>
<reference evidence="3 4" key="1">
    <citation type="submission" date="2023-07" db="EMBL/GenBank/DDBJ databases">
        <title>Sorghum-associated microbial communities from plants grown in Nebraska, USA.</title>
        <authorList>
            <person name="Schachtman D."/>
        </authorList>
    </citation>
    <scope>NUCLEOTIDE SEQUENCE [LARGE SCALE GENOMIC DNA]</scope>
    <source>
        <strain evidence="3 4">DS1314</strain>
    </source>
</reference>
<dbReference type="SUPFAM" id="SSF53474">
    <property type="entry name" value="alpha/beta-Hydrolases"/>
    <property type="match status" value="1"/>
</dbReference>
<accession>A0ABT9WHN3</accession>
<dbReference type="SUPFAM" id="SSF82171">
    <property type="entry name" value="DPP6 N-terminal domain-like"/>
    <property type="match status" value="1"/>
</dbReference>
<dbReference type="InterPro" id="IPR029058">
    <property type="entry name" value="AB_hydrolase_fold"/>
</dbReference>
<dbReference type="GO" id="GO:0004177">
    <property type="term" value="F:aminopeptidase activity"/>
    <property type="evidence" value="ECO:0007669"/>
    <property type="project" value="UniProtKB-KW"/>
</dbReference>
<dbReference type="PANTHER" id="PTHR42776">
    <property type="entry name" value="SERINE PEPTIDASE S9 FAMILY MEMBER"/>
    <property type="match status" value="1"/>
</dbReference>
<dbReference type="InterPro" id="IPR001375">
    <property type="entry name" value="Peptidase_S9_cat"/>
</dbReference>
<protein>
    <submittedName>
        <fullName evidence="3">Dipeptidyl aminopeptidase/acylaminoacyl peptidase</fullName>
    </submittedName>
</protein>
<dbReference type="EMBL" id="JAUSTI010000010">
    <property type="protein sequence ID" value="MDQ0172335.1"/>
    <property type="molecule type" value="Genomic_DNA"/>
</dbReference>
<proteinExistence type="predicted"/>
<keyword evidence="3" id="KW-0645">Protease</keyword>
<comment type="caution">
    <text evidence="3">The sequence shown here is derived from an EMBL/GenBank/DDBJ whole genome shotgun (WGS) entry which is preliminary data.</text>
</comment>
<dbReference type="PANTHER" id="PTHR42776:SF27">
    <property type="entry name" value="DIPEPTIDYL PEPTIDASE FAMILY MEMBER 6"/>
    <property type="match status" value="1"/>
</dbReference>
<dbReference type="RefSeq" id="WP_307218410.1">
    <property type="nucleotide sequence ID" value="NZ_JAUSTI010000010.1"/>
</dbReference>
<name>A0ABT9WHN3_9BACL</name>
<gene>
    <name evidence="3" type="ORF">J2T19_003812</name>
</gene>
<keyword evidence="4" id="KW-1185">Reference proteome</keyword>
<sequence length="588" mass="66898">MGNPFLNRMRVNREHTSIIVSYDDQTFHWCELDDSGHVQDALRLSDHWLRRIQNVQHIQFVGTDQVVAIIQEKTERSIHVYKKEQGRIKLLYTKSLKLPFPVMQVAWQDEHLQLLFAVRHRSGTVQIGLYDSEQEQAEWVTPKLVNPQFVFWSKIAREIGVNIGGLGRVYVYGEESGLSQETLYREYAYPVMDKQGEMIALSIPVEGGFQPGWSKAQDEAIHRRLEHSELFSELIRMQLDIDRQLVLCEGILRGKWMYVQYTFEGEKTFELHDYPGTLTQAVYSRDKQSLIGKFESLVTAPIPARYEISDSCGKITPLDVGYANVFASGLGQQPEIQYKQLFHGDELIPYMDIDPEGEGHAVIYLHGGPHNCLIDSYSPVIRGLCESGVRVIGLNYPGSSGFGPEYKHRIHDDWGGVDAGVIRIIREQVLSSYIEVSLYGVSYGAYLALLAAGRNPELWSSAVACAPFTDLSELYAGGGAKLRSFLQMEIGGLLQDESALRDRSPLTYASALRMVNLQLIHGRNDQLCPVEQTEHLYEEILKWKQPVRAVGELELHIIDDLQHEVYAERIWATKAVQFLTRNRVTQPE</sequence>
<organism evidence="3 4">
    <name type="scientific">Paenibacillus tundrae</name>
    <dbReference type="NCBI Taxonomy" id="528187"/>
    <lineage>
        <taxon>Bacteria</taxon>
        <taxon>Bacillati</taxon>
        <taxon>Bacillota</taxon>
        <taxon>Bacilli</taxon>
        <taxon>Bacillales</taxon>
        <taxon>Paenibacillaceae</taxon>
        <taxon>Paenibacillus</taxon>
    </lineage>
</organism>
<evidence type="ECO:0000256" key="1">
    <source>
        <dbReference type="ARBA" id="ARBA00022801"/>
    </source>
</evidence>
<dbReference type="Pfam" id="PF00326">
    <property type="entry name" value="Peptidase_S9"/>
    <property type="match status" value="1"/>
</dbReference>
<evidence type="ECO:0000259" key="2">
    <source>
        <dbReference type="Pfam" id="PF00326"/>
    </source>
</evidence>
<keyword evidence="1" id="KW-0378">Hydrolase</keyword>